<reference evidence="3 4" key="1">
    <citation type="submission" date="2019-07" db="EMBL/GenBank/DDBJ databases">
        <title>Genomics analysis of Aphanomyces spp. identifies a new class of oomycete effector associated with host adaptation.</title>
        <authorList>
            <person name="Gaulin E."/>
        </authorList>
    </citation>
    <scope>NUCLEOTIDE SEQUENCE [LARGE SCALE GENOMIC DNA]</scope>
    <source>
        <strain evidence="3 4">ATCC 201684</strain>
    </source>
</reference>
<feature type="compositionally biased region" description="Pro residues" evidence="2">
    <location>
        <begin position="272"/>
        <end position="281"/>
    </location>
</feature>
<dbReference type="VEuPathDB" id="FungiDB:AeMF1_000440"/>
<organism evidence="3 4">
    <name type="scientific">Aphanomyces euteiches</name>
    <dbReference type="NCBI Taxonomy" id="100861"/>
    <lineage>
        <taxon>Eukaryota</taxon>
        <taxon>Sar</taxon>
        <taxon>Stramenopiles</taxon>
        <taxon>Oomycota</taxon>
        <taxon>Saprolegniomycetes</taxon>
        <taxon>Saprolegniales</taxon>
        <taxon>Verrucalvaceae</taxon>
        <taxon>Aphanomyces</taxon>
    </lineage>
</organism>
<feature type="region of interest" description="Disordered" evidence="2">
    <location>
        <begin position="260"/>
        <end position="297"/>
    </location>
</feature>
<feature type="coiled-coil region" evidence="1">
    <location>
        <begin position="486"/>
        <end position="555"/>
    </location>
</feature>
<evidence type="ECO:0000256" key="2">
    <source>
        <dbReference type="SAM" id="MobiDB-lite"/>
    </source>
</evidence>
<protein>
    <submittedName>
        <fullName evidence="3">Uncharacterized protein</fullName>
    </submittedName>
</protein>
<evidence type="ECO:0000313" key="4">
    <source>
        <dbReference type="Proteomes" id="UP000481153"/>
    </source>
</evidence>
<feature type="region of interest" description="Disordered" evidence="2">
    <location>
        <begin position="718"/>
        <end position="749"/>
    </location>
</feature>
<keyword evidence="4" id="KW-1185">Reference proteome</keyword>
<dbReference type="EMBL" id="VJMJ01000175">
    <property type="protein sequence ID" value="KAF0728559.1"/>
    <property type="molecule type" value="Genomic_DNA"/>
</dbReference>
<gene>
    <name evidence="3" type="ORF">Ae201684_013523</name>
</gene>
<dbReference type="Proteomes" id="UP000481153">
    <property type="component" value="Unassembled WGS sequence"/>
</dbReference>
<sequence length="749" mass="85054">MVKRKESTHVTPNAILASFLGPHADRIKANEAVAVVRFGFSSRLMSRADFTDLCSQMQANKVEPLTPSAGLPFCIQRYIKPLDDKRYVHAQEGRPVYHVLDSYIVSFSFHTPHEQRDDAKPTSMCEAFVSQYSKRYNTTKIDPSSHDDSDEKQEDIPVLFGGNRRVSFEFQTALGTQDVKVVSPTSRMKHLTIKIVHHINSRHAVSQIQGIVCEFIIGDDDDQIYLTAILGLAWQNGQEPTWERLAHVDPESHMIREFYKSRTRSSPRRPPRSPPSLPAETPPSTQTPRFPSVPNAQVSPVDVCTRSLDLADRSPRYKNASPSKFFRDGRFVTKLSALQCESACRLHMPMHRTCRSALLVDLARQVEDFKDELVQQKEKCILAEEHATTCLEDTKAATIHMHATDERLRALERHHDAQREAWEGRFMACEERDNHMNELLQRQNEHIERLHLRKAKEELDMEQKLADFDAQVADMKRQDEDKIRQLHDKDATIAALMEEREKARAQAIVDTIQREGSQTHIHTLRAQIAILKREKEVLRKEANRYMAERDDLLRVLPVVTSISDKKSAKQPPRVNVADLFDPGDNAKEINMLQLMLASHGKTLKGIYQLLTLQAATGTAKTSALPFPAFFAFAADCGFVAAISMHTIESIVFKVAKEDGRKTSLRSPFDEKPTSLSFSHFCECLIRIAHVLYKTELPQLTKRFACLIENDLAVFEKNRKGSKDDEESPPTPLGSAPSLGRSDYAFLSKR</sequence>
<accession>A0A6G0WMI8</accession>
<dbReference type="AlphaFoldDB" id="A0A6G0WMI8"/>
<name>A0A6G0WMI8_9STRA</name>
<feature type="compositionally biased region" description="Polar residues" evidence="2">
    <location>
        <begin position="286"/>
        <end position="297"/>
    </location>
</feature>
<evidence type="ECO:0000313" key="3">
    <source>
        <dbReference type="EMBL" id="KAF0728559.1"/>
    </source>
</evidence>
<feature type="compositionally biased region" description="Basic residues" evidence="2">
    <location>
        <begin position="261"/>
        <end position="271"/>
    </location>
</feature>
<proteinExistence type="predicted"/>
<comment type="caution">
    <text evidence="3">The sequence shown here is derived from an EMBL/GenBank/DDBJ whole genome shotgun (WGS) entry which is preliminary data.</text>
</comment>
<evidence type="ECO:0000256" key="1">
    <source>
        <dbReference type="SAM" id="Coils"/>
    </source>
</evidence>
<keyword evidence="1" id="KW-0175">Coiled coil</keyword>